<proteinExistence type="predicted"/>
<protein>
    <submittedName>
        <fullName evidence="1">Uncharacterized protein</fullName>
    </submittedName>
</protein>
<organism evidence="1">
    <name type="scientific">marine sediment metagenome</name>
    <dbReference type="NCBI Taxonomy" id="412755"/>
    <lineage>
        <taxon>unclassified sequences</taxon>
        <taxon>metagenomes</taxon>
        <taxon>ecological metagenomes</taxon>
    </lineage>
</organism>
<accession>X0TBI3</accession>
<dbReference type="EMBL" id="BARS01003610">
    <property type="protein sequence ID" value="GAF84681.1"/>
    <property type="molecule type" value="Genomic_DNA"/>
</dbReference>
<dbReference type="AlphaFoldDB" id="X0TBI3"/>
<comment type="caution">
    <text evidence="1">The sequence shown here is derived from an EMBL/GenBank/DDBJ whole genome shotgun (WGS) entry which is preliminary data.</text>
</comment>
<feature type="non-terminal residue" evidence="1">
    <location>
        <position position="137"/>
    </location>
</feature>
<gene>
    <name evidence="1" type="ORF">S01H1_06996</name>
</gene>
<name>X0TBI3_9ZZZZ</name>
<sequence length="137" mass="14260">MSTQESVAKMNILSLTSTTLGTSGTSEVPLGAAGAAFAMKVPEWATYLRGIWVNIQGTTVADTEAPGAWGRLDTNDGLAIKPFIFLFPPIGTSEATPGQANATKSEFYPVNAPVVAGSNIQAFASKIMALTAACYAW</sequence>
<evidence type="ECO:0000313" key="1">
    <source>
        <dbReference type="EMBL" id="GAF84681.1"/>
    </source>
</evidence>
<reference evidence="1" key="1">
    <citation type="journal article" date="2014" name="Front. Microbiol.">
        <title>High frequency of phylogenetically diverse reductive dehalogenase-homologous genes in deep subseafloor sedimentary metagenomes.</title>
        <authorList>
            <person name="Kawai M."/>
            <person name="Futagami T."/>
            <person name="Toyoda A."/>
            <person name="Takaki Y."/>
            <person name="Nishi S."/>
            <person name="Hori S."/>
            <person name="Arai W."/>
            <person name="Tsubouchi T."/>
            <person name="Morono Y."/>
            <person name="Uchiyama I."/>
            <person name="Ito T."/>
            <person name="Fujiyama A."/>
            <person name="Inagaki F."/>
            <person name="Takami H."/>
        </authorList>
    </citation>
    <scope>NUCLEOTIDE SEQUENCE</scope>
    <source>
        <strain evidence="1">Expedition CK06-06</strain>
    </source>
</reference>